<evidence type="ECO:0000313" key="3">
    <source>
        <dbReference type="EMBL" id="QJB02565.1"/>
    </source>
</evidence>
<evidence type="ECO:0000259" key="1">
    <source>
        <dbReference type="Pfam" id="PF04014"/>
    </source>
</evidence>
<reference evidence="3" key="1">
    <citation type="submission" date="2020-03" db="EMBL/GenBank/DDBJ databases">
        <title>The deep terrestrial virosphere.</title>
        <authorList>
            <person name="Holmfeldt K."/>
            <person name="Nilsson E."/>
            <person name="Simone D."/>
            <person name="Lopez-Fernandez M."/>
            <person name="Wu X."/>
            <person name="de Brujin I."/>
            <person name="Lundin D."/>
            <person name="Andersson A."/>
            <person name="Bertilsson S."/>
            <person name="Dopson M."/>
        </authorList>
    </citation>
    <scope>NUCLEOTIDE SEQUENCE</scope>
    <source>
        <strain evidence="2">MM171A00678</strain>
        <strain evidence="3">MM171B01174</strain>
    </source>
</reference>
<dbReference type="AlphaFoldDB" id="A0A6M3MAG8"/>
<protein>
    <submittedName>
        <fullName evidence="3">Putative antitoxin family protein</fullName>
    </submittedName>
</protein>
<dbReference type="SUPFAM" id="SSF89447">
    <property type="entry name" value="AbrB/MazE/MraZ-like"/>
    <property type="match status" value="1"/>
</dbReference>
<dbReference type="GO" id="GO:0003677">
    <property type="term" value="F:DNA binding"/>
    <property type="evidence" value="ECO:0007669"/>
    <property type="project" value="InterPro"/>
</dbReference>
<organism evidence="3">
    <name type="scientific">viral metagenome</name>
    <dbReference type="NCBI Taxonomy" id="1070528"/>
    <lineage>
        <taxon>unclassified sequences</taxon>
        <taxon>metagenomes</taxon>
        <taxon>organismal metagenomes</taxon>
    </lineage>
</organism>
<dbReference type="Pfam" id="PF04014">
    <property type="entry name" value="MazE_antitoxin"/>
    <property type="match status" value="1"/>
</dbReference>
<dbReference type="InterPro" id="IPR037914">
    <property type="entry name" value="SpoVT-AbrB_sf"/>
</dbReference>
<proteinExistence type="predicted"/>
<evidence type="ECO:0000313" key="2">
    <source>
        <dbReference type="EMBL" id="QJB00148.1"/>
    </source>
</evidence>
<feature type="domain" description="SpoVT-AbrB" evidence="1">
    <location>
        <begin position="1"/>
        <end position="37"/>
    </location>
</feature>
<accession>A0A6M3MAG8</accession>
<dbReference type="EMBL" id="MT143683">
    <property type="protein sequence ID" value="QJB00148.1"/>
    <property type="molecule type" value="Genomic_DNA"/>
</dbReference>
<dbReference type="EMBL" id="MT143793">
    <property type="protein sequence ID" value="QJB02565.1"/>
    <property type="molecule type" value="Genomic_DNA"/>
</dbReference>
<gene>
    <name evidence="2" type="ORF">MM171A00678_0007</name>
    <name evidence="3" type="ORF">MM171B01174_0003</name>
</gene>
<sequence length="80" mass="9027">MTLPKEWREILNIQPGDLVKPHFVDGSPLVLIPMNRPLSDLEVVLTELLIYGPTPEKTRNLIDRLERAKHFLESAAVAVA</sequence>
<name>A0A6M3MAG8_9ZZZZ</name>
<dbReference type="InterPro" id="IPR007159">
    <property type="entry name" value="SpoVT-AbrB_dom"/>
</dbReference>